<protein>
    <submittedName>
        <fullName evidence="1">Uncharacterized protein</fullName>
    </submittedName>
</protein>
<keyword evidence="2" id="KW-1185">Reference proteome</keyword>
<reference evidence="1" key="1">
    <citation type="journal article" date="2014" name="Int. J. Syst. Evol. Microbiol.">
        <title>Complete genome sequence of Corynebacterium casei LMG S-19264T (=DSM 44701T), isolated from a smear-ripened cheese.</title>
        <authorList>
            <consortium name="US DOE Joint Genome Institute (JGI-PGF)"/>
            <person name="Walter F."/>
            <person name="Albersmeier A."/>
            <person name="Kalinowski J."/>
            <person name="Ruckert C."/>
        </authorList>
    </citation>
    <scope>NUCLEOTIDE SEQUENCE</scope>
    <source>
        <strain evidence="1">CGMCC 1.12698</strain>
    </source>
</reference>
<dbReference type="AlphaFoldDB" id="A0A917AUN3"/>
<dbReference type="EMBL" id="BMFK01000002">
    <property type="protein sequence ID" value="GGE75818.1"/>
    <property type="molecule type" value="Genomic_DNA"/>
</dbReference>
<organism evidence="1 2">
    <name type="scientific">Priestia taiwanensis</name>
    <dbReference type="NCBI Taxonomy" id="1347902"/>
    <lineage>
        <taxon>Bacteria</taxon>
        <taxon>Bacillati</taxon>
        <taxon>Bacillota</taxon>
        <taxon>Bacilli</taxon>
        <taxon>Bacillales</taxon>
        <taxon>Bacillaceae</taxon>
        <taxon>Priestia</taxon>
    </lineage>
</organism>
<name>A0A917AUN3_9BACI</name>
<accession>A0A917AUN3</accession>
<comment type="caution">
    <text evidence="1">The sequence shown here is derived from an EMBL/GenBank/DDBJ whole genome shotgun (WGS) entry which is preliminary data.</text>
</comment>
<sequence>MTKNEQGSTLLIVLLASTLIVTFGLVLLGNTISTAKQTTKTEETIRATHLAEMGVVHLKKVLETSSGMDKKNLEAELKALATNITSPPFQTSDMYYNVTFKDTKDNKNTSTAIFEISGVDAKETKTLTSSFTLTHSSSYSSVEDIESNLTFKKPEPLYIEQNALTISTNETIQKDTQFNENVTLIKGGELTTSTAIFKKPFNMSADHETKKEGKLTINGNAQFQRFHGSAPSIVTINRDAFFHDRFMLTGTNSSLYIKGNSKFHNGFELTNNSDATIDGSMFFDGSGQNLNLESGSLLTVKGDFFIRVPSFDKWFLDLRGTIVVEGNLYIATKDKVSNKDIIRVNPTSISQTPVTDNVPSIIESNAKTIYVKKRAINSNWSVSLDTVEY</sequence>
<gene>
    <name evidence="1" type="ORF">GCM10007140_27000</name>
</gene>
<evidence type="ECO:0000313" key="1">
    <source>
        <dbReference type="EMBL" id="GGE75818.1"/>
    </source>
</evidence>
<evidence type="ECO:0000313" key="2">
    <source>
        <dbReference type="Proteomes" id="UP000605259"/>
    </source>
</evidence>
<proteinExistence type="predicted"/>
<dbReference type="RefSeq" id="WP_188389010.1">
    <property type="nucleotide sequence ID" value="NZ_BMFK01000002.1"/>
</dbReference>
<reference evidence="1" key="2">
    <citation type="submission" date="2020-09" db="EMBL/GenBank/DDBJ databases">
        <authorList>
            <person name="Sun Q."/>
            <person name="Zhou Y."/>
        </authorList>
    </citation>
    <scope>NUCLEOTIDE SEQUENCE</scope>
    <source>
        <strain evidence="1">CGMCC 1.12698</strain>
    </source>
</reference>
<dbReference type="Proteomes" id="UP000605259">
    <property type="component" value="Unassembled WGS sequence"/>
</dbReference>